<dbReference type="EMBL" id="WNZZ01000014">
    <property type="protein sequence ID" value="MUG24298.1"/>
    <property type="molecule type" value="Genomic_DNA"/>
</dbReference>
<organism evidence="1 2">
    <name type="scientific">Paenibacillus macerans</name>
    <name type="common">Bacillus macerans</name>
    <dbReference type="NCBI Taxonomy" id="44252"/>
    <lineage>
        <taxon>Bacteria</taxon>
        <taxon>Bacillati</taxon>
        <taxon>Bacillota</taxon>
        <taxon>Bacilli</taxon>
        <taxon>Bacillales</taxon>
        <taxon>Paenibacillaceae</taxon>
        <taxon>Paenibacillus</taxon>
    </lineage>
</organism>
<proteinExistence type="predicted"/>
<dbReference type="Proteomes" id="UP000442469">
    <property type="component" value="Unassembled WGS sequence"/>
</dbReference>
<comment type="caution">
    <text evidence="1">The sequence shown here is derived from an EMBL/GenBank/DDBJ whole genome shotgun (WGS) entry which is preliminary data.</text>
</comment>
<dbReference type="AlphaFoldDB" id="A0A6N8F0X3"/>
<evidence type="ECO:0000313" key="2">
    <source>
        <dbReference type="Proteomes" id="UP000442469"/>
    </source>
</evidence>
<reference evidence="1 2" key="1">
    <citation type="submission" date="2019-11" db="EMBL/GenBank/DDBJ databases">
        <title>Draft genome sequences of five Paenibacillus species of dairy origin.</title>
        <authorList>
            <person name="Olajide A.M."/>
            <person name="Chen S."/>
            <person name="Lapointe G."/>
        </authorList>
    </citation>
    <scope>NUCLEOTIDE SEQUENCE [LARGE SCALE GENOMIC DNA]</scope>
    <source>
        <strain evidence="1 2">3CT49</strain>
    </source>
</reference>
<sequence length="73" mass="8031">MDLNVHVSGAAFSLGQGGRKNSSEKIRLKNAAIPPISARLREIAAIYAANFPGRYRNARILGHPQEDKDKNCR</sequence>
<evidence type="ECO:0000313" key="1">
    <source>
        <dbReference type="EMBL" id="MUG24298.1"/>
    </source>
</evidence>
<dbReference type="RefSeq" id="WP_124331727.1">
    <property type="nucleotide sequence ID" value="NZ_BGML01000001.1"/>
</dbReference>
<name>A0A6N8F0X3_PAEMA</name>
<accession>A0A6N8F0X3</accession>
<protein>
    <submittedName>
        <fullName evidence="1">Uncharacterized protein</fullName>
    </submittedName>
</protein>
<gene>
    <name evidence="1" type="ORF">GNQ08_18115</name>
</gene>